<protein>
    <recommendedName>
        <fullName evidence="3">Head-to-tail adaptor</fullName>
    </recommendedName>
</protein>
<dbReference type="EMBL" id="SOAW01000002">
    <property type="protein sequence ID" value="TDT31104.1"/>
    <property type="molecule type" value="Genomic_DNA"/>
</dbReference>
<evidence type="ECO:0008006" key="3">
    <source>
        <dbReference type="Google" id="ProtNLM"/>
    </source>
</evidence>
<dbReference type="OrthoDB" id="3838020at2"/>
<accession>A0A4R7J216</accession>
<evidence type="ECO:0000313" key="1">
    <source>
        <dbReference type="EMBL" id="TDT31104.1"/>
    </source>
</evidence>
<dbReference type="RefSeq" id="WP_133755418.1">
    <property type="nucleotide sequence ID" value="NZ_SOAW01000002.1"/>
</dbReference>
<sequence length="158" mass="16562">MAELPELAPGVDPSVEAAIRAYCGWHIAPEITETIVLDGSGNSVLSLPTLRVVSVGEVVNDGREVLNPEWSSAGFIRGCWTNKLRGVSVTFTHGYSECPAGIARLAAVLTELDKVPAGAQSQAAGPINVSYGSPLAVNLGSHDLMERVLGAYVLPVRP</sequence>
<dbReference type="Proteomes" id="UP000295371">
    <property type="component" value="Unassembled WGS sequence"/>
</dbReference>
<dbReference type="AlphaFoldDB" id="A0A4R7J216"/>
<keyword evidence="2" id="KW-1185">Reference proteome</keyword>
<organism evidence="1 2">
    <name type="scientific">Naumannella halotolerans</name>
    <dbReference type="NCBI Taxonomy" id="993414"/>
    <lineage>
        <taxon>Bacteria</taxon>
        <taxon>Bacillati</taxon>
        <taxon>Actinomycetota</taxon>
        <taxon>Actinomycetes</taxon>
        <taxon>Propionibacteriales</taxon>
        <taxon>Propionibacteriaceae</taxon>
        <taxon>Naumannella</taxon>
    </lineage>
</organism>
<reference evidence="1 2" key="1">
    <citation type="submission" date="2019-03" db="EMBL/GenBank/DDBJ databases">
        <title>Genomic Encyclopedia of Archaeal and Bacterial Type Strains, Phase II (KMG-II): from individual species to whole genera.</title>
        <authorList>
            <person name="Goeker M."/>
        </authorList>
    </citation>
    <scope>NUCLEOTIDE SEQUENCE [LARGE SCALE GENOMIC DNA]</scope>
    <source>
        <strain evidence="1 2">DSM 24323</strain>
    </source>
</reference>
<comment type="caution">
    <text evidence="1">The sequence shown here is derived from an EMBL/GenBank/DDBJ whole genome shotgun (WGS) entry which is preliminary data.</text>
</comment>
<gene>
    <name evidence="1" type="ORF">CLV29_2517</name>
</gene>
<name>A0A4R7J216_9ACTN</name>
<evidence type="ECO:0000313" key="2">
    <source>
        <dbReference type="Proteomes" id="UP000295371"/>
    </source>
</evidence>
<proteinExistence type="predicted"/>